<accession>A0A2T0LHB6</accession>
<keyword evidence="2" id="KW-1185">Reference proteome</keyword>
<evidence type="ECO:0000313" key="1">
    <source>
        <dbReference type="EMBL" id="PRX41687.1"/>
    </source>
</evidence>
<reference evidence="1 2" key="1">
    <citation type="submission" date="2018-03" db="EMBL/GenBank/DDBJ databases">
        <title>Genomic Encyclopedia of Archaeal and Bacterial Type Strains, Phase II (KMG-II): from individual species to whole genera.</title>
        <authorList>
            <person name="Goeker M."/>
        </authorList>
    </citation>
    <scope>NUCLEOTIDE SEQUENCE [LARGE SCALE GENOMIC DNA]</scope>
    <source>
        <strain evidence="1 2">DSM 44946</strain>
    </source>
</reference>
<organism evidence="1 2">
    <name type="scientific">Planifilum fimeticola</name>
    <dbReference type="NCBI Taxonomy" id="201975"/>
    <lineage>
        <taxon>Bacteria</taxon>
        <taxon>Bacillati</taxon>
        <taxon>Bacillota</taxon>
        <taxon>Bacilli</taxon>
        <taxon>Bacillales</taxon>
        <taxon>Thermoactinomycetaceae</taxon>
        <taxon>Planifilum</taxon>
    </lineage>
</organism>
<proteinExistence type="predicted"/>
<dbReference type="EMBL" id="PVNE01000005">
    <property type="protein sequence ID" value="PRX41687.1"/>
    <property type="molecule type" value="Genomic_DNA"/>
</dbReference>
<evidence type="ECO:0000313" key="2">
    <source>
        <dbReference type="Proteomes" id="UP000237797"/>
    </source>
</evidence>
<dbReference type="AlphaFoldDB" id="A0A2T0LHB6"/>
<sequence>MKKGRKRNEVCRSRYGSKAERPLSVPVVAGRKNPGRSFPRIPMRVRLNSACGVSARADATVPDFPQKWIMIWAKRPWWKRAFHRVFFCIFKGTIPKVDLQRGTFCEALGGRPKKIKGIHTGGCMLKVTKDLLDCCRYKRPDGPRVEVYLSFIEDFGGEEDAEALLDLYLMYPDAFQLLSTLRKIGGEKTAERLFVQCIENHRVKEEFVGDVFTTLAHMGYQPVEEVLYHRLRHEQCLNSDECVALLHFSCSGYEAMIREKILKYKNQHLFPEFHPLLASKIPDPELPDLLYHWGTHWASTDCNGGLVLGLALYGDSERDRFRQILWDPRWEANGVSTGTIHWTFTGMQYLGITFRELFREVKASAEEGTDEEEVGYRLFVLRDLLEHRIHSSAELPLRFVRMQESCEQIYDELENFIEWSICNVKEGYSDFYGTKDLLRMKMDQELRKDFVLREFVG</sequence>
<comment type="caution">
    <text evidence="1">The sequence shown here is derived from an EMBL/GenBank/DDBJ whole genome shotgun (WGS) entry which is preliminary data.</text>
</comment>
<name>A0A2T0LHB6_9BACL</name>
<gene>
    <name evidence="1" type="ORF">CLV97_105118</name>
</gene>
<protein>
    <submittedName>
        <fullName evidence="1">Uncharacterized protein</fullName>
    </submittedName>
</protein>
<dbReference type="Proteomes" id="UP000237797">
    <property type="component" value="Unassembled WGS sequence"/>
</dbReference>